<dbReference type="Pfam" id="PF00378">
    <property type="entry name" value="ECH_1"/>
    <property type="match status" value="1"/>
</dbReference>
<dbReference type="InterPro" id="IPR001753">
    <property type="entry name" value="Enoyl-CoA_hydra/iso"/>
</dbReference>
<name>A0A081DDV5_NONUL</name>
<dbReference type="Proteomes" id="UP000028980">
    <property type="component" value="Unassembled WGS sequence"/>
</dbReference>
<comment type="caution">
    <text evidence="3">The sequence shown here is derived from an EMBL/GenBank/DDBJ whole genome shotgun (WGS) entry which is preliminary data.</text>
</comment>
<dbReference type="SUPFAM" id="SSF52096">
    <property type="entry name" value="ClpP/crotonase"/>
    <property type="match status" value="1"/>
</dbReference>
<dbReference type="EC" id="4.2.1.17" evidence="3"/>
<dbReference type="GO" id="GO:0004300">
    <property type="term" value="F:enoyl-CoA hydratase activity"/>
    <property type="evidence" value="ECO:0007669"/>
    <property type="project" value="UniProtKB-EC"/>
</dbReference>
<accession>A0A081DDV5</accession>
<keyword evidence="3" id="KW-0456">Lyase</keyword>
<evidence type="ECO:0000313" key="4">
    <source>
        <dbReference type="Proteomes" id="UP000028980"/>
    </source>
</evidence>
<dbReference type="CDD" id="cd06558">
    <property type="entry name" value="crotonase-like"/>
    <property type="match status" value="1"/>
</dbReference>
<dbReference type="InterPro" id="IPR029045">
    <property type="entry name" value="ClpP/crotonase-like_dom_sf"/>
</dbReference>
<dbReference type="PANTHER" id="PTHR43459:SF1">
    <property type="entry name" value="EG:BACN32G11.4 PROTEIN"/>
    <property type="match status" value="1"/>
</dbReference>
<evidence type="ECO:0000256" key="2">
    <source>
        <dbReference type="RuleBase" id="RU003707"/>
    </source>
</evidence>
<organism evidence="3 4">
    <name type="scientific">Nonlabens ulvanivorans</name>
    <name type="common">Persicivirga ulvanivorans</name>
    <dbReference type="NCBI Taxonomy" id="906888"/>
    <lineage>
        <taxon>Bacteria</taxon>
        <taxon>Pseudomonadati</taxon>
        <taxon>Bacteroidota</taxon>
        <taxon>Flavobacteriia</taxon>
        <taxon>Flavobacteriales</taxon>
        <taxon>Flavobacteriaceae</taxon>
        <taxon>Nonlabens</taxon>
    </lineage>
</organism>
<dbReference type="AlphaFoldDB" id="A0A081DDV5"/>
<proteinExistence type="inferred from homology"/>
<dbReference type="PANTHER" id="PTHR43459">
    <property type="entry name" value="ENOYL-COA HYDRATASE"/>
    <property type="match status" value="1"/>
</dbReference>
<dbReference type="EMBL" id="BBLG01000006">
    <property type="protein sequence ID" value="GAK77101.1"/>
    <property type="molecule type" value="Genomic_DNA"/>
</dbReference>
<dbReference type="Gene3D" id="1.10.12.10">
    <property type="entry name" value="Lyase 2-enoyl-coa Hydratase, Chain A, domain 2"/>
    <property type="match status" value="1"/>
</dbReference>
<dbReference type="PROSITE" id="PS00166">
    <property type="entry name" value="ENOYL_COA_HYDRATASE"/>
    <property type="match status" value="1"/>
</dbReference>
<dbReference type="InterPro" id="IPR018376">
    <property type="entry name" value="Enoyl-CoA_hyd/isom_CS"/>
</dbReference>
<reference evidence="3 4" key="1">
    <citation type="journal article" date="2014" name="Genome Announc.">
        <title>Draft Genome Sequences of Marine Flavobacterium Nonlabens Strains NR17, NR24, NR27, NR32, NR33, and Ara13.</title>
        <authorList>
            <person name="Nakanishi M."/>
            <person name="Meirelles P."/>
            <person name="Suzuki R."/>
            <person name="Takatani N."/>
            <person name="Mino S."/>
            <person name="Suda W."/>
            <person name="Oshima K."/>
            <person name="Hattori M."/>
            <person name="Ohkuma M."/>
            <person name="Hosokawa M."/>
            <person name="Miyashita K."/>
            <person name="Thompson F.L."/>
            <person name="Niwa A."/>
            <person name="Sawabe T."/>
            <person name="Sawabe T."/>
        </authorList>
    </citation>
    <scope>NUCLEOTIDE SEQUENCE [LARGE SCALE GENOMIC DNA]</scope>
    <source>
        <strain evidence="4">JCM19296</strain>
    </source>
</reference>
<protein>
    <submittedName>
        <fullName evidence="3">Enoyl-CoA hydratase</fullName>
        <ecNumber evidence="3">4.2.1.17</ecNumber>
    </submittedName>
</protein>
<comment type="similarity">
    <text evidence="1 2">Belongs to the enoyl-CoA hydratase/isomerase family.</text>
</comment>
<dbReference type="Gene3D" id="3.90.226.10">
    <property type="entry name" value="2-enoyl-CoA Hydratase, Chain A, domain 1"/>
    <property type="match status" value="1"/>
</dbReference>
<dbReference type="InterPro" id="IPR014748">
    <property type="entry name" value="Enoyl-CoA_hydra_C"/>
</dbReference>
<evidence type="ECO:0000313" key="3">
    <source>
        <dbReference type="EMBL" id="GAK77101.1"/>
    </source>
</evidence>
<sequence>MCSLRFRESGKPNTFTKKTDFYMSTILLQVDNGVATITLNRPQVFNSFNREMAFAMQDALDQCASNDEVRAVMIVGEGKAFCAGQDIQEITDPELNPGFKAILDDHYNPIVLKIRNLEKPVVAAVNGVAAGAGANIALCCDVVIATESAAFIQAFSKIGLIPDSAGTFFLPRLIGFGKASAAMMLADKITAPEADQMGMIYKAVPDADFLATAQKTAQKLAALPTVALANTKKALNQSFYNTVEEQLTLESKLQIESASTEDYAEGVASFMEKRKPVFKGK</sequence>
<evidence type="ECO:0000256" key="1">
    <source>
        <dbReference type="ARBA" id="ARBA00005254"/>
    </source>
</evidence>
<gene>
    <name evidence="3" type="ORF">JCM19296_2705</name>
</gene>